<accession>A0A0R3LG67</accession>
<reference evidence="1 2" key="1">
    <citation type="submission" date="2014-03" db="EMBL/GenBank/DDBJ databases">
        <title>Bradyrhizobium valentinum sp. nov., isolated from effective nodules of Lupinus mariae-josephae, a lupine endemic of basic-lime soils in Eastern Spain.</title>
        <authorList>
            <person name="Duran D."/>
            <person name="Rey L."/>
            <person name="Navarro A."/>
            <person name="Busquets A."/>
            <person name="Imperial J."/>
            <person name="Ruiz-Argueso T."/>
        </authorList>
    </citation>
    <scope>NUCLEOTIDE SEQUENCE [LARGE SCALE GENOMIC DNA]</scope>
    <source>
        <strain evidence="1 2">LmjM3</strain>
    </source>
</reference>
<proteinExistence type="predicted"/>
<name>A0A0R3LG67_9BRAD</name>
<gene>
    <name evidence="1" type="ORF">CP49_23685</name>
</gene>
<comment type="caution">
    <text evidence="1">The sequence shown here is derived from an EMBL/GenBank/DDBJ whole genome shotgun (WGS) entry which is preliminary data.</text>
</comment>
<evidence type="ECO:0000313" key="2">
    <source>
        <dbReference type="Proteomes" id="UP000051913"/>
    </source>
</evidence>
<protein>
    <submittedName>
        <fullName evidence="1">Uncharacterized protein</fullName>
    </submittedName>
</protein>
<dbReference type="RefSeq" id="WP_057852312.1">
    <property type="nucleotide sequence ID" value="NZ_LLXX01000128.1"/>
</dbReference>
<dbReference type="Proteomes" id="UP000051913">
    <property type="component" value="Unassembled WGS sequence"/>
</dbReference>
<sequence length="178" mass="20204">MSIHSAQTPFVVVQCPSYGDAEFASRWLAAAVDADRFLTRHRSANPDFETATENLGLITAVHFSSAALAFICCWQDSWPAFSLNLFESEWYEAFAYMAGTGFFTRTDQHYQMTQPPALTSETIARALLQLAATEDENDYLHPEWLLATMTEEDARRKVLTIEHREQARCTIPYKDTAH</sequence>
<organism evidence="1 2">
    <name type="scientific">Bradyrhizobium valentinum</name>
    <dbReference type="NCBI Taxonomy" id="1518501"/>
    <lineage>
        <taxon>Bacteria</taxon>
        <taxon>Pseudomonadati</taxon>
        <taxon>Pseudomonadota</taxon>
        <taxon>Alphaproteobacteria</taxon>
        <taxon>Hyphomicrobiales</taxon>
        <taxon>Nitrobacteraceae</taxon>
        <taxon>Bradyrhizobium</taxon>
    </lineage>
</organism>
<keyword evidence="2" id="KW-1185">Reference proteome</keyword>
<dbReference type="AlphaFoldDB" id="A0A0R3LG67"/>
<evidence type="ECO:0000313" key="1">
    <source>
        <dbReference type="EMBL" id="KRR04227.1"/>
    </source>
</evidence>
<dbReference type="EMBL" id="LLXX01000128">
    <property type="protein sequence ID" value="KRR04227.1"/>
    <property type="molecule type" value="Genomic_DNA"/>
</dbReference>